<feature type="signal peptide" evidence="1">
    <location>
        <begin position="1"/>
        <end position="27"/>
    </location>
</feature>
<dbReference type="Proteomes" id="UP000255234">
    <property type="component" value="Unassembled WGS sequence"/>
</dbReference>
<dbReference type="InterPro" id="IPR010388">
    <property type="entry name" value="Anaerobic_Co-chelatase"/>
</dbReference>
<dbReference type="SUPFAM" id="SSF53800">
    <property type="entry name" value="Chelatase"/>
    <property type="match status" value="1"/>
</dbReference>
<gene>
    <name evidence="2" type="primary">cbiK</name>
    <name evidence="2" type="ORF">NCTC10571_02441</name>
</gene>
<evidence type="ECO:0000313" key="2">
    <source>
        <dbReference type="EMBL" id="STY72250.1"/>
    </source>
</evidence>
<sequence length="335" mass="37331">MKAKWKKILMASMACVALTGVSATSFASGYELSSEVKTATPALLKATEIGLRTYNTTDEQLMKAPNKDAIVVMSFGTTFKDTRAKTIEATVDEIQKAHPNTKVVLAFTSHIIIDRIKAKEGINIPTPEEALAQLKAEGYNRIALTSLDVIPGIEYTYKTAVYDIYKTQFKKMTMGTPLMYWMGQENQRDDVEDAMKALESQMPKLGKKDAVLVMAHGTPDPSNAYYAVMQDRLNKLYDGKVLIYTVEGNPRLEDVIEELKAKKIKNVTLMPLMMVAGDHANNDMAGEEEDSHKSILEKEGFKVDTYLHGLGENENVRQLFVDRANEAFDVLQADK</sequence>
<proteinExistence type="predicted"/>
<dbReference type="Gene3D" id="3.40.50.1400">
    <property type="match status" value="2"/>
</dbReference>
<evidence type="ECO:0000313" key="3">
    <source>
        <dbReference type="Proteomes" id="UP000255234"/>
    </source>
</evidence>
<accession>A0A378NV73</accession>
<feature type="chain" id="PRO_5016565066" evidence="1">
    <location>
        <begin position="28"/>
        <end position="335"/>
    </location>
</feature>
<keyword evidence="2" id="KW-0456">Lyase</keyword>
<dbReference type="GO" id="GO:0019251">
    <property type="term" value="P:anaerobic cobalamin biosynthetic process"/>
    <property type="evidence" value="ECO:0007669"/>
    <property type="project" value="InterPro"/>
</dbReference>
<keyword evidence="1" id="KW-0732">Signal</keyword>
<dbReference type="GO" id="GO:0016852">
    <property type="term" value="F:sirohydrochlorin cobaltochelatase activity"/>
    <property type="evidence" value="ECO:0007669"/>
    <property type="project" value="UniProtKB-EC"/>
</dbReference>
<name>A0A378NV73_9FIRM</name>
<reference evidence="2 3" key="1">
    <citation type="submission" date="2018-06" db="EMBL/GenBank/DDBJ databases">
        <authorList>
            <consortium name="Pathogen Informatics"/>
            <person name="Doyle S."/>
        </authorList>
    </citation>
    <scope>NUCLEOTIDE SEQUENCE [LARGE SCALE GENOMIC DNA]</scope>
    <source>
        <strain evidence="2 3">NCTC10571</strain>
    </source>
</reference>
<dbReference type="AlphaFoldDB" id="A0A378NV73"/>
<dbReference type="RefSeq" id="WP_115152286.1">
    <property type="nucleotide sequence ID" value="NZ_UGPP01000001.1"/>
</dbReference>
<dbReference type="EC" id="4.99.1.3" evidence="2"/>
<dbReference type="STRING" id="1122216.GCA_000423385_00154"/>
<protein>
    <submittedName>
        <fullName evidence="2">Sirohydrochlorin cobaltochelatase</fullName>
        <ecNumber evidence="2">4.99.1.3</ecNumber>
    </submittedName>
</protein>
<organism evidence="2 3">
    <name type="scientific">Megamonas hypermegale</name>
    <dbReference type="NCBI Taxonomy" id="158847"/>
    <lineage>
        <taxon>Bacteria</taxon>
        <taxon>Bacillati</taxon>
        <taxon>Bacillota</taxon>
        <taxon>Negativicutes</taxon>
        <taxon>Selenomonadales</taxon>
        <taxon>Selenomonadaceae</taxon>
        <taxon>Megamonas</taxon>
    </lineage>
</organism>
<evidence type="ECO:0000256" key="1">
    <source>
        <dbReference type="SAM" id="SignalP"/>
    </source>
</evidence>
<dbReference type="CDD" id="cd03413">
    <property type="entry name" value="CbiK_C"/>
    <property type="match status" value="1"/>
</dbReference>
<dbReference type="EMBL" id="UGPP01000001">
    <property type="protein sequence ID" value="STY72250.1"/>
    <property type="molecule type" value="Genomic_DNA"/>
</dbReference>
<dbReference type="Pfam" id="PF06180">
    <property type="entry name" value="CbiK"/>
    <property type="match status" value="1"/>
</dbReference>